<dbReference type="Proteomes" id="UP000235828">
    <property type="component" value="Chromosome A"/>
</dbReference>
<dbReference type="AlphaFoldDB" id="A0A2N8ZF23"/>
<protein>
    <submittedName>
        <fullName evidence="1">Uncharacterized protein</fullName>
    </submittedName>
</protein>
<organism evidence="1 2">
    <name type="scientific">Vibrio tapetis subsp. tapetis</name>
    <dbReference type="NCBI Taxonomy" id="1671868"/>
    <lineage>
        <taxon>Bacteria</taxon>
        <taxon>Pseudomonadati</taxon>
        <taxon>Pseudomonadota</taxon>
        <taxon>Gammaproteobacteria</taxon>
        <taxon>Vibrionales</taxon>
        <taxon>Vibrionaceae</taxon>
        <taxon>Vibrio</taxon>
    </lineage>
</organism>
<sequence length="59" mass="6851">MKKKAKSSKRRRNGFMPLTQKKPLTSQRFFYGRKVITREAIVSYLLLISYNGISADITL</sequence>
<accession>A0A2N8ZF23</accession>
<reference evidence="1 2" key="1">
    <citation type="submission" date="2017-10" db="EMBL/GenBank/DDBJ databases">
        <authorList>
            <person name="Banno H."/>
            <person name="Chua N.-H."/>
        </authorList>
    </citation>
    <scope>NUCLEOTIDE SEQUENCE [LARGE SCALE GENOMIC DNA]</scope>
    <source>
        <strain evidence="1">Vibrio tapetis CECT4600</strain>
    </source>
</reference>
<proteinExistence type="predicted"/>
<name>A0A2N8ZF23_9VIBR</name>
<dbReference type="KEGG" id="vta:A2497"/>
<keyword evidence="2" id="KW-1185">Reference proteome</keyword>
<gene>
    <name evidence="1" type="ORF">VTAP4600_A2497</name>
</gene>
<dbReference type="EMBL" id="LT960611">
    <property type="protein sequence ID" value="SON50476.1"/>
    <property type="molecule type" value="Genomic_DNA"/>
</dbReference>
<evidence type="ECO:0000313" key="2">
    <source>
        <dbReference type="Proteomes" id="UP000235828"/>
    </source>
</evidence>
<evidence type="ECO:0000313" key="1">
    <source>
        <dbReference type="EMBL" id="SON50476.1"/>
    </source>
</evidence>